<evidence type="ECO:0000313" key="2">
    <source>
        <dbReference type="EMBL" id="CAH4035198.1"/>
    </source>
</evidence>
<accession>A0A9P0TQ96</accession>
<comment type="caution">
    <text evidence="2">The sequence shown here is derived from an EMBL/GenBank/DDBJ whole genome shotgun (WGS) entry which is preliminary data.</text>
</comment>
<organism evidence="2 3">
    <name type="scientific">Pieris brassicae</name>
    <name type="common">White butterfly</name>
    <name type="synonym">Large white butterfly</name>
    <dbReference type="NCBI Taxonomy" id="7116"/>
    <lineage>
        <taxon>Eukaryota</taxon>
        <taxon>Metazoa</taxon>
        <taxon>Ecdysozoa</taxon>
        <taxon>Arthropoda</taxon>
        <taxon>Hexapoda</taxon>
        <taxon>Insecta</taxon>
        <taxon>Pterygota</taxon>
        <taxon>Neoptera</taxon>
        <taxon>Endopterygota</taxon>
        <taxon>Lepidoptera</taxon>
        <taxon>Glossata</taxon>
        <taxon>Ditrysia</taxon>
        <taxon>Papilionoidea</taxon>
        <taxon>Pieridae</taxon>
        <taxon>Pierinae</taxon>
        <taxon>Pieris</taxon>
    </lineage>
</organism>
<keyword evidence="3" id="KW-1185">Reference proteome</keyword>
<dbReference type="AlphaFoldDB" id="A0A9P0TQ96"/>
<evidence type="ECO:0000256" key="1">
    <source>
        <dbReference type="SAM" id="SignalP"/>
    </source>
</evidence>
<feature type="signal peptide" evidence="1">
    <location>
        <begin position="1"/>
        <end position="17"/>
    </location>
</feature>
<feature type="chain" id="PRO_5040353184" evidence="1">
    <location>
        <begin position="18"/>
        <end position="181"/>
    </location>
</feature>
<dbReference type="EMBL" id="CALOZG010000042">
    <property type="protein sequence ID" value="CAH4035198.1"/>
    <property type="molecule type" value="Genomic_DNA"/>
</dbReference>
<sequence>MICKSFLLILIFESALCLDKNEKKNEKLKEEWHVSTLKSTGFNEDICEDISNTKQNDASQIEFVSSDPLPFNETDIIQNMCIRNKNVKEKLYHGGKMNSTGETDSIATKITINKETTNNNATTDARRAHDYQFSSIEYYDEHPDFDESHCPDDVEIVELELDELRSYDLECELIIEWRSLD</sequence>
<protein>
    <submittedName>
        <fullName evidence="2">Uncharacterized protein</fullName>
    </submittedName>
</protein>
<gene>
    <name evidence="2" type="ORF">PIBRA_LOCUS11283</name>
</gene>
<reference evidence="2" key="1">
    <citation type="submission" date="2022-05" db="EMBL/GenBank/DDBJ databases">
        <authorList>
            <person name="Okamura Y."/>
        </authorList>
    </citation>
    <scope>NUCLEOTIDE SEQUENCE</scope>
</reference>
<keyword evidence="1" id="KW-0732">Signal</keyword>
<evidence type="ECO:0000313" key="3">
    <source>
        <dbReference type="Proteomes" id="UP001152562"/>
    </source>
</evidence>
<name>A0A9P0TQ96_PIEBR</name>
<proteinExistence type="predicted"/>
<dbReference type="Proteomes" id="UP001152562">
    <property type="component" value="Unassembled WGS sequence"/>
</dbReference>